<evidence type="ECO:0000313" key="1">
    <source>
        <dbReference type="EMBL" id="GJE99738.1"/>
    </source>
</evidence>
<dbReference type="EMBL" id="BPQB01000118">
    <property type="protein sequence ID" value="GJE99738.1"/>
    <property type="molecule type" value="Genomic_DNA"/>
</dbReference>
<comment type="caution">
    <text evidence="1">The sequence shown here is derived from an EMBL/GenBank/DDBJ whole genome shotgun (WGS) entry which is preliminary data.</text>
</comment>
<dbReference type="Gene3D" id="2.60.270.50">
    <property type="match status" value="1"/>
</dbReference>
<protein>
    <submittedName>
        <fullName evidence="1">Uncharacterized protein</fullName>
    </submittedName>
</protein>
<accession>A0A9P3GPZ9</accession>
<dbReference type="AlphaFoldDB" id="A0A9P3GPZ9"/>
<dbReference type="Proteomes" id="UP000703269">
    <property type="component" value="Unassembled WGS sequence"/>
</dbReference>
<proteinExistence type="predicted"/>
<organism evidence="1 2">
    <name type="scientific">Phanerochaete sordida</name>
    <dbReference type="NCBI Taxonomy" id="48140"/>
    <lineage>
        <taxon>Eukaryota</taxon>
        <taxon>Fungi</taxon>
        <taxon>Dikarya</taxon>
        <taxon>Basidiomycota</taxon>
        <taxon>Agaricomycotina</taxon>
        <taxon>Agaricomycetes</taxon>
        <taxon>Polyporales</taxon>
        <taxon>Phanerochaetaceae</taxon>
        <taxon>Phanerochaete</taxon>
    </lineage>
</organism>
<sequence>MADYSTTVVIVNREKSPMLDLIYSYAQNSSWVMDPGYQIRPGESKALILAPRQAATEGRLGYRTFSGTTLNLYFTCTSRGNTVTATPDQLVGILKYNATGTPLVAAIFPAEDPSSTDVMPPHSATLTIRNGYSSPKLTRSSYKNDQGNWITRPRSEIPAQERDIFRLAAIGDVSEGRVVYRLEGGTELEIYFKCSSRDGNVVTATPGDLLAFDYHTWGDLNATGHVLEGAHRGVHH</sequence>
<name>A0A9P3GPZ9_9APHY</name>
<evidence type="ECO:0000313" key="2">
    <source>
        <dbReference type="Proteomes" id="UP000703269"/>
    </source>
</evidence>
<reference evidence="1 2" key="1">
    <citation type="submission" date="2021-08" db="EMBL/GenBank/DDBJ databases">
        <title>Draft Genome Sequence of Phanerochaete sordida strain YK-624.</title>
        <authorList>
            <person name="Mori T."/>
            <person name="Dohra H."/>
            <person name="Suzuki T."/>
            <person name="Kawagishi H."/>
            <person name="Hirai H."/>
        </authorList>
    </citation>
    <scope>NUCLEOTIDE SEQUENCE [LARGE SCALE GENOMIC DNA]</scope>
    <source>
        <strain evidence="1 2">YK-624</strain>
    </source>
</reference>
<keyword evidence="2" id="KW-1185">Reference proteome</keyword>
<gene>
    <name evidence="1" type="ORF">PsYK624_160090</name>
</gene>